<feature type="region of interest" description="Disordered" evidence="1">
    <location>
        <begin position="170"/>
        <end position="190"/>
    </location>
</feature>
<feature type="region of interest" description="Disordered" evidence="1">
    <location>
        <begin position="1"/>
        <end position="50"/>
    </location>
</feature>
<keyword evidence="3" id="KW-1185">Reference proteome</keyword>
<sequence>MSQNQSNINLQGLDTTSNIPRSTYQQELEDDQKSIQSPTYSSIHEPYDTDIIGDPSTNVITIWQIKDDELIQYELPPTIQYQLPKVKDNNDKLVVGESIDKEKISTKFKDNETKPSHVQIEKPLFKPFKVSEKAKQKFRELRKQKPAKEEVGDNNSELLTKTNSLLKTILETPQTSKDSHKIEQDKLLSL</sequence>
<evidence type="ECO:0000256" key="1">
    <source>
        <dbReference type="SAM" id="MobiDB-lite"/>
    </source>
</evidence>
<comment type="caution">
    <text evidence="2">The sequence shown here is derived from an EMBL/GenBank/DDBJ whole genome shotgun (WGS) entry which is preliminary data.</text>
</comment>
<protein>
    <submittedName>
        <fullName evidence="2">Uncharacterized protein</fullName>
    </submittedName>
</protein>
<gene>
    <name evidence="2" type="ORF">CR513_39455</name>
</gene>
<accession>A0A371FPP4</accession>
<feature type="region of interest" description="Disordered" evidence="1">
    <location>
        <begin position="136"/>
        <end position="157"/>
    </location>
</feature>
<feature type="compositionally biased region" description="Basic and acidic residues" evidence="1">
    <location>
        <begin position="136"/>
        <end position="151"/>
    </location>
</feature>
<organism evidence="2 3">
    <name type="scientific">Mucuna pruriens</name>
    <name type="common">Velvet bean</name>
    <name type="synonym">Dolichos pruriens</name>
    <dbReference type="NCBI Taxonomy" id="157652"/>
    <lineage>
        <taxon>Eukaryota</taxon>
        <taxon>Viridiplantae</taxon>
        <taxon>Streptophyta</taxon>
        <taxon>Embryophyta</taxon>
        <taxon>Tracheophyta</taxon>
        <taxon>Spermatophyta</taxon>
        <taxon>Magnoliopsida</taxon>
        <taxon>eudicotyledons</taxon>
        <taxon>Gunneridae</taxon>
        <taxon>Pentapetalae</taxon>
        <taxon>rosids</taxon>
        <taxon>fabids</taxon>
        <taxon>Fabales</taxon>
        <taxon>Fabaceae</taxon>
        <taxon>Papilionoideae</taxon>
        <taxon>50 kb inversion clade</taxon>
        <taxon>NPAAA clade</taxon>
        <taxon>indigoferoid/millettioid clade</taxon>
        <taxon>Phaseoleae</taxon>
        <taxon>Mucuna</taxon>
    </lineage>
</organism>
<name>A0A371FPP4_MUCPR</name>
<dbReference type="EMBL" id="QJKJ01008342">
    <property type="protein sequence ID" value="RDX80043.1"/>
    <property type="molecule type" value="Genomic_DNA"/>
</dbReference>
<proteinExistence type="predicted"/>
<dbReference type="AlphaFoldDB" id="A0A371FPP4"/>
<evidence type="ECO:0000313" key="3">
    <source>
        <dbReference type="Proteomes" id="UP000257109"/>
    </source>
</evidence>
<feature type="compositionally biased region" description="Basic and acidic residues" evidence="1">
    <location>
        <begin position="177"/>
        <end position="190"/>
    </location>
</feature>
<evidence type="ECO:0000313" key="2">
    <source>
        <dbReference type="EMBL" id="RDX80043.1"/>
    </source>
</evidence>
<dbReference type="Proteomes" id="UP000257109">
    <property type="component" value="Unassembled WGS sequence"/>
</dbReference>
<feature type="compositionally biased region" description="Polar residues" evidence="1">
    <location>
        <begin position="1"/>
        <end position="26"/>
    </location>
</feature>
<feature type="non-terminal residue" evidence="2">
    <location>
        <position position="1"/>
    </location>
</feature>
<reference evidence="2" key="1">
    <citation type="submission" date="2018-05" db="EMBL/GenBank/DDBJ databases">
        <title>Draft genome of Mucuna pruriens seed.</title>
        <authorList>
            <person name="Nnadi N.E."/>
            <person name="Vos R."/>
            <person name="Hasami M.H."/>
            <person name="Devisetty U.K."/>
            <person name="Aguiy J.C."/>
        </authorList>
    </citation>
    <scope>NUCLEOTIDE SEQUENCE [LARGE SCALE GENOMIC DNA]</scope>
    <source>
        <strain evidence="2">JCA_2017</strain>
    </source>
</reference>